<organism evidence="3">
    <name type="scientific">Amblyomma triste</name>
    <name type="common">Neotropical tick</name>
    <dbReference type="NCBI Taxonomy" id="251400"/>
    <lineage>
        <taxon>Eukaryota</taxon>
        <taxon>Metazoa</taxon>
        <taxon>Ecdysozoa</taxon>
        <taxon>Arthropoda</taxon>
        <taxon>Chelicerata</taxon>
        <taxon>Arachnida</taxon>
        <taxon>Acari</taxon>
        <taxon>Parasitiformes</taxon>
        <taxon>Ixodida</taxon>
        <taxon>Ixodoidea</taxon>
        <taxon>Ixodidae</taxon>
        <taxon>Amblyomminae</taxon>
        <taxon>Amblyomma</taxon>
    </lineage>
</organism>
<feature type="signal peptide" evidence="1">
    <location>
        <begin position="1"/>
        <end position="24"/>
    </location>
</feature>
<dbReference type="InterPro" id="IPR003172">
    <property type="entry name" value="ML_dom"/>
</dbReference>
<sequence>MLSTRCILPATVAFLCLFVSWTRAQEPEEHGEGFRPFFQCTTAKGDPGEHAWARLEGCDEADVCPLFRNTSAKLEMQFRVRNSTQGIYRRIYGLFDKVMVPYGREVNICNATASVDDDVKCTQGNRGLRQGHLYQHTGAFFVKPFFPKVKVNVAVYVYDKEGTNKFPIACVLIPVEILDRD</sequence>
<feature type="chain" id="PRO_5001516901" evidence="1">
    <location>
        <begin position="25"/>
        <end position="181"/>
    </location>
</feature>
<accession>A0A023GA67</accession>
<feature type="domain" description="MD-2-related lipid-recognition" evidence="2">
    <location>
        <begin position="37"/>
        <end position="177"/>
    </location>
</feature>
<evidence type="ECO:0000313" key="3">
    <source>
        <dbReference type="EMBL" id="JAC30772.1"/>
    </source>
</evidence>
<dbReference type="InterPro" id="IPR014756">
    <property type="entry name" value="Ig_E-set"/>
</dbReference>
<evidence type="ECO:0000256" key="1">
    <source>
        <dbReference type="SAM" id="SignalP"/>
    </source>
</evidence>
<dbReference type="EMBL" id="GBBM01004646">
    <property type="protein sequence ID" value="JAC30772.1"/>
    <property type="molecule type" value="mRNA"/>
</dbReference>
<name>A0A023GA67_AMBTT</name>
<proteinExistence type="evidence at transcript level"/>
<reference evidence="3" key="1">
    <citation type="submission" date="2014-03" db="EMBL/GenBank/DDBJ databases">
        <title>The sialotranscriptome of Amblyomma triste, Amblyomma parvum and Amblyomma cajennense ticks, uncovered by 454-based RNA-seq.</title>
        <authorList>
            <person name="Garcia G.R."/>
            <person name="Gardinassi L.G."/>
            <person name="Ribeiro J.M."/>
            <person name="Anatriello E."/>
            <person name="Ferreira B.R."/>
            <person name="Moreira H.N."/>
            <person name="Mafra C."/>
            <person name="Olegario M.M."/>
            <person name="Szabo P.J."/>
            <person name="Miranda-Santos I.K."/>
            <person name="Maruyama S.R."/>
        </authorList>
    </citation>
    <scope>NUCLEOTIDE SEQUENCE</scope>
    <source>
        <strain evidence="3">Mato Grasso do Sul</strain>
        <tissue evidence="3">Salivary glands</tissue>
    </source>
</reference>
<dbReference type="Pfam" id="PF02221">
    <property type="entry name" value="E1_DerP2_DerF2"/>
    <property type="match status" value="1"/>
</dbReference>
<protein>
    <submittedName>
        <fullName evidence="3">Putative salivary lipid</fullName>
    </submittedName>
</protein>
<dbReference type="SUPFAM" id="SSF81296">
    <property type="entry name" value="E set domains"/>
    <property type="match status" value="1"/>
</dbReference>
<evidence type="ECO:0000259" key="2">
    <source>
        <dbReference type="Pfam" id="PF02221"/>
    </source>
</evidence>
<dbReference type="Gene3D" id="2.60.40.770">
    <property type="match status" value="1"/>
</dbReference>
<keyword evidence="1" id="KW-0732">Signal</keyword>
<dbReference type="AlphaFoldDB" id="A0A023GA67"/>